<dbReference type="SMART" id="SM00589">
    <property type="entry name" value="PRY"/>
    <property type="match status" value="1"/>
</dbReference>
<dbReference type="Pfam" id="PF00622">
    <property type="entry name" value="SPRY"/>
    <property type="match status" value="1"/>
</dbReference>
<dbReference type="GO" id="GO:0005737">
    <property type="term" value="C:cytoplasm"/>
    <property type="evidence" value="ECO:0007669"/>
    <property type="project" value="UniProtKB-ARBA"/>
</dbReference>
<reference evidence="6" key="1">
    <citation type="submission" date="2020-07" db="EMBL/GenBank/DDBJ databases">
        <title>Clarias magur genome sequencing, assembly and annotation.</title>
        <authorList>
            <person name="Kushwaha B."/>
            <person name="Kumar R."/>
            <person name="Das P."/>
            <person name="Joshi C.G."/>
            <person name="Kumar D."/>
            <person name="Nagpure N.S."/>
            <person name="Pandey M."/>
            <person name="Agarwal S."/>
            <person name="Srivastava S."/>
            <person name="Singh M."/>
            <person name="Sahoo L."/>
            <person name="Jayasankar P."/>
            <person name="Meher P.K."/>
            <person name="Koringa P.G."/>
            <person name="Iquebal M.A."/>
            <person name="Das S.P."/>
            <person name="Bit A."/>
            <person name="Patnaik S."/>
            <person name="Patel N."/>
            <person name="Shah T.M."/>
            <person name="Hinsu A."/>
            <person name="Jena J.K."/>
        </authorList>
    </citation>
    <scope>NUCLEOTIDE SEQUENCE</scope>
    <source>
        <strain evidence="6">CIFAMagur01</strain>
        <tissue evidence="6">Testis</tissue>
    </source>
</reference>
<sequence length="343" mass="40003">NELKEEQRKSEQRIQEKEKKVQELKRAVDSIKTRSQAAVEESEIIFTELISLMEKKRSEVTELIRAQEKAELSRAERLLKQLEQEIADLKRRVTELEQLSHTEDHVHFLQSFPSLCVSPGCEDSLYTVNLHHTFDEMRESLSEMKRQVEQIHPQAVALFQILPSQLKSRQDFLQYFKTLTLDPNTANVDLILSEENRSVKRSETRQQYSDHPERFDFWEQVLCKESVCGRCYWEVEWNDNVYISVSYKEISRKGKGHECWFGFNSQSWSLVCYPSSVSFRHNNVSTQIRTPASSRIGVYVDHSAGTLSFYSVSDTMSLLHTVHTTFTQPLYAGFKVFRNDSSA</sequence>
<organism evidence="6 7">
    <name type="scientific">Clarias magur</name>
    <name type="common">Asian catfish</name>
    <name type="synonym">Macropteronotus magur</name>
    <dbReference type="NCBI Taxonomy" id="1594786"/>
    <lineage>
        <taxon>Eukaryota</taxon>
        <taxon>Metazoa</taxon>
        <taxon>Chordata</taxon>
        <taxon>Craniata</taxon>
        <taxon>Vertebrata</taxon>
        <taxon>Euteleostomi</taxon>
        <taxon>Actinopterygii</taxon>
        <taxon>Neopterygii</taxon>
        <taxon>Teleostei</taxon>
        <taxon>Ostariophysi</taxon>
        <taxon>Siluriformes</taxon>
        <taxon>Clariidae</taxon>
        <taxon>Clarias</taxon>
    </lineage>
</organism>
<dbReference type="InterPro" id="IPR043136">
    <property type="entry name" value="B30.2/SPRY_sf"/>
</dbReference>
<keyword evidence="7" id="KW-1185">Reference proteome</keyword>
<dbReference type="SMART" id="SM00449">
    <property type="entry name" value="SPRY"/>
    <property type="match status" value="1"/>
</dbReference>
<dbReference type="CDD" id="cd16040">
    <property type="entry name" value="SPRY_PRY_SNTX"/>
    <property type="match status" value="1"/>
</dbReference>
<dbReference type="Gene3D" id="2.60.120.920">
    <property type="match status" value="1"/>
</dbReference>
<dbReference type="InterPro" id="IPR006574">
    <property type="entry name" value="PRY"/>
</dbReference>
<evidence type="ECO:0000256" key="2">
    <source>
        <dbReference type="ARBA" id="ARBA00022771"/>
    </source>
</evidence>
<evidence type="ECO:0000313" key="7">
    <source>
        <dbReference type="Proteomes" id="UP000727407"/>
    </source>
</evidence>
<dbReference type="EMBL" id="QNUK01000164">
    <property type="protein sequence ID" value="KAF5899549.1"/>
    <property type="molecule type" value="Genomic_DNA"/>
</dbReference>
<dbReference type="InterPro" id="IPR003877">
    <property type="entry name" value="SPRY_dom"/>
</dbReference>
<keyword evidence="2" id="KW-0863">Zinc-finger</keyword>
<dbReference type="InterPro" id="IPR003879">
    <property type="entry name" value="Butyrophylin_SPRY"/>
</dbReference>
<feature type="non-terminal residue" evidence="6">
    <location>
        <position position="343"/>
    </location>
</feature>
<evidence type="ECO:0000313" key="6">
    <source>
        <dbReference type="EMBL" id="KAF5899549.1"/>
    </source>
</evidence>
<comment type="caution">
    <text evidence="6">The sequence shown here is derived from an EMBL/GenBank/DDBJ whole genome shotgun (WGS) entry which is preliminary data.</text>
</comment>
<dbReference type="InterPro" id="IPR013320">
    <property type="entry name" value="ConA-like_dom_sf"/>
</dbReference>
<gene>
    <name evidence="6" type="ORF">DAT39_010738</name>
</gene>
<dbReference type="InterPro" id="IPR058030">
    <property type="entry name" value="TRIM8/14/16/25/29/45/65_CC"/>
</dbReference>
<keyword evidence="4" id="KW-0175">Coiled coil</keyword>
<dbReference type="InterPro" id="IPR001870">
    <property type="entry name" value="B30.2/SPRY"/>
</dbReference>
<keyword evidence="3" id="KW-0862">Zinc</keyword>
<dbReference type="PANTHER" id="PTHR25465">
    <property type="entry name" value="B-BOX DOMAIN CONTAINING"/>
    <property type="match status" value="1"/>
</dbReference>
<dbReference type="Pfam" id="PF25600">
    <property type="entry name" value="TRIM_CC"/>
    <property type="match status" value="1"/>
</dbReference>
<accession>A0A8J4WZN6</accession>
<dbReference type="OrthoDB" id="6270329at2759"/>
<feature type="coiled-coil region" evidence="4">
    <location>
        <begin position="65"/>
        <end position="99"/>
    </location>
</feature>
<dbReference type="Pfam" id="PF13765">
    <property type="entry name" value="PRY"/>
    <property type="match status" value="1"/>
</dbReference>
<dbReference type="InterPro" id="IPR051051">
    <property type="entry name" value="E3_ubiq-ligase_TRIM/RNF"/>
</dbReference>
<feature type="domain" description="B30.2/SPRY" evidence="5">
    <location>
        <begin position="158"/>
        <end position="343"/>
    </location>
</feature>
<feature type="non-terminal residue" evidence="6">
    <location>
        <position position="1"/>
    </location>
</feature>
<proteinExistence type="predicted"/>
<evidence type="ECO:0000256" key="3">
    <source>
        <dbReference type="ARBA" id="ARBA00022833"/>
    </source>
</evidence>
<dbReference type="FunFam" id="2.60.120.920:FF:000066">
    <property type="entry name" value="Si:ch211-208f21.3"/>
    <property type="match status" value="1"/>
</dbReference>
<evidence type="ECO:0000256" key="1">
    <source>
        <dbReference type="ARBA" id="ARBA00022723"/>
    </source>
</evidence>
<protein>
    <submittedName>
        <fullName evidence="6">Tripartite motif-containing protein 16-like</fullName>
    </submittedName>
</protein>
<name>A0A8J4WZN6_CLAMG</name>
<feature type="coiled-coil region" evidence="4">
    <location>
        <begin position="7"/>
        <end position="41"/>
    </location>
</feature>
<dbReference type="PRINTS" id="PR01407">
    <property type="entry name" value="BUTYPHLNCDUF"/>
</dbReference>
<keyword evidence="1" id="KW-0479">Metal-binding</keyword>
<dbReference type="Proteomes" id="UP000727407">
    <property type="component" value="Unassembled WGS sequence"/>
</dbReference>
<dbReference type="PROSITE" id="PS50188">
    <property type="entry name" value="B302_SPRY"/>
    <property type="match status" value="1"/>
</dbReference>
<evidence type="ECO:0000256" key="4">
    <source>
        <dbReference type="SAM" id="Coils"/>
    </source>
</evidence>
<dbReference type="SUPFAM" id="SSF49899">
    <property type="entry name" value="Concanavalin A-like lectins/glucanases"/>
    <property type="match status" value="1"/>
</dbReference>
<dbReference type="GO" id="GO:0008270">
    <property type="term" value="F:zinc ion binding"/>
    <property type="evidence" value="ECO:0007669"/>
    <property type="project" value="UniProtKB-KW"/>
</dbReference>
<dbReference type="AlphaFoldDB" id="A0A8J4WZN6"/>
<dbReference type="PANTHER" id="PTHR25465:SF5">
    <property type="entry name" value="E3 UBIQUITIN_ISG15 LIGASE TRIM25-RELATED"/>
    <property type="match status" value="1"/>
</dbReference>
<evidence type="ECO:0000259" key="5">
    <source>
        <dbReference type="PROSITE" id="PS50188"/>
    </source>
</evidence>